<evidence type="ECO:0000259" key="9">
    <source>
        <dbReference type="PROSITE" id="PS50928"/>
    </source>
</evidence>
<dbReference type="SUPFAM" id="SSF161098">
    <property type="entry name" value="MetI-like"/>
    <property type="match status" value="1"/>
</dbReference>
<comment type="subcellular location">
    <subcellularLocation>
        <location evidence="1">Cell inner membrane</location>
        <topology evidence="1">Multi-pass membrane protein</topology>
    </subcellularLocation>
    <subcellularLocation>
        <location evidence="8">Cell membrane</location>
        <topology evidence="8">Multi-pass membrane protein</topology>
    </subcellularLocation>
</comment>
<dbReference type="PROSITE" id="PS50928">
    <property type="entry name" value="ABC_TM1"/>
    <property type="match status" value="1"/>
</dbReference>
<evidence type="ECO:0000256" key="6">
    <source>
        <dbReference type="ARBA" id="ARBA00022989"/>
    </source>
</evidence>
<comment type="similarity">
    <text evidence="8">Belongs to the binding-protein-dependent transport system permease family.</text>
</comment>
<dbReference type="CDD" id="cd06261">
    <property type="entry name" value="TM_PBP2"/>
    <property type="match status" value="1"/>
</dbReference>
<protein>
    <recommendedName>
        <fullName evidence="9">ABC transmembrane type-1 domain-containing protein</fullName>
    </recommendedName>
</protein>
<name>A0A2J6WFH5_9BACT</name>
<feature type="transmembrane region" description="Helical" evidence="8">
    <location>
        <begin position="9"/>
        <end position="30"/>
    </location>
</feature>
<evidence type="ECO:0000256" key="4">
    <source>
        <dbReference type="ARBA" id="ARBA00022519"/>
    </source>
</evidence>
<evidence type="ECO:0000313" key="10">
    <source>
        <dbReference type="EMBL" id="PMP68444.1"/>
    </source>
</evidence>
<keyword evidence="4" id="KW-0997">Cell inner membrane</keyword>
<keyword evidence="2 8" id="KW-0813">Transport</keyword>
<feature type="transmembrane region" description="Helical" evidence="8">
    <location>
        <begin position="179"/>
        <end position="201"/>
    </location>
</feature>
<dbReference type="Gene3D" id="1.10.3720.10">
    <property type="entry name" value="MetI-like"/>
    <property type="match status" value="1"/>
</dbReference>
<keyword evidence="5 8" id="KW-0812">Transmembrane</keyword>
<evidence type="ECO:0000256" key="1">
    <source>
        <dbReference type="ARBA" id="ARBA00004429"/>
    </source>
</evidence>
<keyword evidence="3" id="KW-1003">Cell membrane</keyword>
<dbReference type="Pfam" id="PF00528">
    <property type="entry name" value="BPD_transp_1"/>
    <property type="match status" value="1"/>
</dbReference>
<feature type="transmembrane region" description="Helical" evidence="8">
    <location>
        <begin position="62"/>
        <end position="86"/>
    </location>
</feature>
<dbReference type="PANTHER" id="PTHR43357">
    <property type="entry name" value="INNER MEMBRANE ABC TRANSPORTER PERMEASE PROTEIN YDCV"/>
    <property type="match status" value="1"/>
</dbReference>
<evidence type="ECO:0000256" key="3">
    <source>
        <dbReference type="ARBA" id="ARBA00022475"/>
    </source>
</evidence>
<feature type="transmembrane region" description="Helical" evidence="8">
    <location>
        <begin position="232"/>
        <end position="254"/>
    </location>
</feature>
<proteinExistence type="inferred from homology"/>
<evidence type="ECO:0000256" key="7">
    <source>
        <dbReference type="ARBA" id="ARBA00023136"/>
    </source>
</evidence>
<dbReference type="EMBL" id="PNIL01000019">
    <property type="protein sequence ID" value="PMP68444.1"/>
    <property type="molecule type" value="Genomic_DNA"/>
</dbReference>
<dbReference type="InterPro" id="IPR035906">
    <property type="entry name" value="MetI-like_sf"/>
</dbReference>
<feature type="transmembrane region" description="Helical" evidence="8">
    <location>
        <begin position="98"/>
        <end position="120"/>
    </location>
</feature>
<dbReference type="AlphaFoldDB" id="A0A2J6WFH5"/>
<evidence type="ECO:0000256" key="5">
    <source>
        <dbReference type="ARBA" id="ARBA00022692"/>
    </source>
</evidence>
<organism evidence="10 11">
    <name type="scientific">Caldisericum exile</name>
    <dbReference type="NCBI Taxonomy" id="693075"/>
    <lineage>
        <taxon>Bacteria</taxon>
        <taxon>Pseudomonadati</taxon>
        <taxon>Caldisericota/Cryosericota group</taxon>
        <taxon>Caldisericota</taxon>
        <taxon>Caldisericia</taxon>
        <taxon>Caldisericales</taxon>
        <taxon>Caldisericaceae</taxon>
        <taxon>Caldisericum</taxon>
    </lineage>
</organism>
<dbReference type="GO" id="GO:0005886">
    <property type="term" value="C:plasma membrane"/>
    <property type="evidence" value="ECO:0007669"/>
    <property type="project" value="UniProtKB-SubCell"/>
</dbReference>
<dbReference type="InterPro" id="IPR000515">
    <property type="entry name" value="MetI-like"/>
</dbReference>
<accession>A0A2J6WFH5</accession>
<feature type="transmembrane region" description="Helical" evidence="8">
    <location>
        <begin position="126"/>
        <end position="147"/>
    </location>
</feature>
<keyword evidence="7 8" id="KW-0472">Membrane</keyword>
<evidence type="ECO:0000256" key="8">
    <source>
        <dbReference type="RuleBase" id="RU363032"/>
    </source>
</evidence>
<evidence type="ECO:0000256" key="2">
    <source>
        <dbReference type="ARBA" id="ARBA00022448"/>
    </source>
</evidence>
<sequence length="261" mass="28981">MKKKILENLVIILLVLYIVVPISMPIIFSFSKFWQGILPQGFTLEWYAQIIKRQKNYSALMVSLFVATSATLISLTISLPAAYVVNRLKGRFGEALKNFINILPMIFPPVIVGSALILAFSKPPLAFNGSLFMVIVAHTLLGFPYMFRNTLASFRTIDEITLSEAAQSLGASLVERFRYVIIPNVIHGITVGALLVFAISIGEFEVTSMVAGFTGQTLPLQLFQQIRNDMRVASAISAFLIYISLLSFIGITYITSKTRKD</sequence>
<dbReference type="GO" id="GO:0055085">
    <property type="term" value="P:transmembrane transport"/>
    <property type="evidence" value="ECO:0007669"/>
    <property type="project" value="InterPro"/>
</dbReference>
<dbReference type="RefSeq" id="WP_416085418.1">
    <property type="nucleotide sequence ID" value="NZ_JBNATC010000008.1"/>
</dbReference>
<dbReference type="Proteomes" id="UP000237040">
    <property type="component" value="Unassembled WGS sequence"/>
</dbReference>
<gene>
    <name evidence="10" type="ORF">C0189_01245</name>
</gene>
<reference evidence="10 11" key="1">
    <citation type="submission" date="2018-01" db="EMBL/GenBank/DDBJ databases">
        <title>Metagenomic assembled genomes from two thermal pools in the Uzon Caldera, Kamchatka, Russia.</title>
        <authorList>
            <person name="Wilkins L."/>
            <person name="Ettinger C."/>
        </authorList>
    </citation>
    <scope>NUCLEOTIDE SEQUENCE [LARGE SCALE GENOMIC DNA]</scope>
    <source>
        <strain evidence="10">ZAV-07</strain>
    </source>
</reference>
<evidence type="ECO:0000313" key="11">
    <source>
        <dbReference type="Proteomes" id="UP000237040"/>
    </source>
</evidence>
<keyword evidence="6 8" id="KW-1133">Transmembrane helix</keyword>
<dbReference type="PANTHER" id="PTHR43357:SF4">
    <property type="entry name" value="INNER MEMBRANE ABC TRANSPORTER PERMEASE PROTEIN YDCV"/>
    <property type="match status" value="1"/>
</dbReference>
<comment type="caution">
    <text evidence="10">The sequence shown here is derived from an EMBL/GenBank/DDBJ whole genome shotgun (WGS) entry which is preliminary data.</text>
</comment>
<feature type="domain" description="ABC transmembrane type-1" evidence="9">
    <location>
        <begin position="60"/>
        <end position="251"/>
    </location>
</feature>